<organism evidence="2 3">
    <name type="scientific">Molossus molossus</name>
    <name type="common">Pallas' mastiff bat</name>
    <name type="synonym">Vespertilio molossus</name>
    <dbReference type="NCBI Taxonomy" id="27622"/>
    <lineage>
        <taxon>Eukaryota</taxon>
        <taxon>Metazoa</taxon>
        <taxon>Chordata</taxon>
        <taxon>Craniata</taxon>
        <taxon>Vertebrata</taxon>
        <taxon>Euteleostomi</taxon>
        <taxon>Mammalia</taxon>
        <taxon>Eutheria</taxon>
        <taxon>Laurasiatheria</taxon>
        <taxon>Chiroptera</taxon>
        <taxon>Yangochiroptera</taxon>
        <taxon>Molossidae</taxon>
        <taxon>Molossus</taxon>
    </lineage>
</organism>
<dbReference type="AlphaFoldDB" id="A0A7J8HCT3"/>
<comment type="caution">
    <text evidence="2">The sequence shown here is derived from an EMBL/GenBank/DDBJ whole genome shotgun (WGS) entry which is preliminary data.</text>
</comment>
<evidence type="ECO:0000313" key="3">
    <source>
        <dbReference type="Proteomes" id="UP000550707"/>
    </source>
</evidence>
<evidence type="ECO:0000256" key="1">
    <source>
        <dbReference type="SAM" id="MobiDB-lite"/>
    </source>
</evidence>
<dbReference type="InParanoid" id="A0A7J8HCT3"/>
<keyword evidence="3" id="KW-1185">Reference proteome</keyword>
<evidence type="ECO:0000313" key="2">
    <source>
        <dbReference type="EMBL" id="KAF6469841.1"/>
    </source>
</evidence>
<sequence length="137" mass="14580">MTTSVLGTSRCSPWASASGFRMRIGSFSGTPGPLPFRKGADGVSVSKETGPATTSLPLTCLDSQTVGRKRGKLSHSHDGGRERLRTAHAPAQRPASIYVGDPTWRLRRPWRWRWSPSEHSGGEGGTVRTHGGVGGDG</sequence>
<feature type="region of interest" description="Disordered" evidence="1">
    <location>
        <begin position="114"/>
        <end position="137"/>
    </location>
</feature>
<dbReference type="Proteomes" id="UP000550707">
    <property type="component" value="Unassembled WGS sequence"/>
</dbReference>
<feature type="region of interest" description="Disordered" evidence="1">
    <location>
        <begin position="29"/>
        <end position="95"/>
    </location>
</feature>
<reference evidence="2 3" key="1">
    <citation type="journal article" date="2020" name="Nature">
        <title>Six reference-quality genomes reveal evolution of bat adaptations.</title>
        <authorList>
            <person name="Jebb D."/>
            <person name="Huang Z."/>
            <person name="Pippel M."/>
            <person name="Hughes G.M."/>
            <person name="Lavrichenko K."/>
            <person name="Devanna P."/>
            <person name="Winkler S."/>
            <person name="Jermiin L.S."/>
            <person name="Skirmuntt E.C."/>
            <person name="Katzourakis A."/>
            <person name="Burkitt-Gray L."/>
            <person name="Ray D.A."/>
            <person name="Sullivan K.A.M."/>
            <person name="Roscito J.G."/>
            <person name="Kirilenko B.M."/>
            <person name="Davalos L.M."/>
            <person name="Corthals A.P."/>
            <person name="Power M.L."/>
            <person name="Jones G."/>
            <person name="Ransome R.D."/>
            <person name="Dechmann D.K.N."/>
            <person name="Locatelli A.G."/>
            <person name="Puechmaille S.J."/>
            <person name="Fedrigo O."/>
            <person name="Jarvis E.D."/>
            <person name="Hiller M."/>
            <person name="Vernes S.C."/>
            <person name="Myers E.W."/>
            <person name="Teeling E.C."/>
        </authorList>
    </citation>
    <scope>NUCLEOTIDE SEQUENCE [LARGE SCALE GENOMIC DNA]</scope>
    <source>
        <strain evidence="2">MMolMol1</strain>
        <tissue evidence="2">Muscle</tissue>
    </source>
</reference>
<name>A0A7J8HCT3_MOLMO</name>
<feature type="compositionally biased region" description="Polar residues" evidence="1">
    <location>
        <begin position="51"/>
        <end position="66"/>
    </location>
</feature>
<gene>
    <name evidence="2" type="ORF">HJG59_011197</name>
</gene>
<accession>A0A7J8HCT3</accession>
<dbReference type="EMBL" id="JACASF010000007">
    <property type="protein sequence ID" value="KAF6469841.1"/>
    <property type="molecule type" value="Genomic_DNA"/>
</dbReference>
<protein>
    <submittedName>
        <fullName evidence="2">Uncharacterized protein</fullName>
    </submittedName>
</protein>
<proteinExistence type="predicted"/>
<feature type="compositionally biased region" description="Basic and acidic residues" evidence="1">
    <location>
        <begin position="75"/>
        <end position="85"/>
    </location>
</feature>